<keyword evidence="3" id="KW-0804">Transcription</keyword>
<protein>
    <submittedName>
        <fullName evidence="5">DNA-binding response regulator, NarL/FixJ family, contains REC and HTH domains</fullName>
    </submittedName>
</protein>
<keyword evidence="1" id="KW-0805">Transcription regulation</keyword>
<dbReference type="SMART" id="SM00421">
    <property type="entry name" value="HTH_LUXR"/>
    <property type="match status" value="1"/>
</dbReference>
<dbReference type="InterPro" id="IPR000792">
    <property type="entry name" value="Tscrpt_reg_LuxR_C"/>
</dbReference>
<dbReference type="Gene3D" id="3.40.50.2300">
    <property type="match status" value="1"/>
</dbReference>
<keyword evidence="6" id="KW-1185">Reference proteome</keyword>
<dbReference type="STRING" id="310780.SAMN05216267_101234"/>
<reference evidence="5 6" key="1">
    <citation type="submission" date="2016-10" db="EMBL/GenBank/DDBJ databases">
        <authorList>
            <person name="de Groot N.N."/>
        </authorList>
    </citation>
    <scope>NUCLEOTIDE SEQUENCE [LARGE SCALE GENOMIC DNA]</scope>
    <source>
        <strain evidence="5 6">CGMCC 4.2026</strain>
    </source>
</reference>
<dbReference type="PANTHER" id="PTHR44688:SF16">
    <property type="entry name" value="DNA-BINDING TRANSCRIPTIONAL ACTIVATOR DEVR_DOSR"/>
    <property type="match status" value="1"/>
</dbReference>
<dbReference type="CDD" id="cd06170">
    <property type="entry name" value="LuxR_C_like"/>
    <property type="match status" value="1"/>
</dbReference>
<evidence type="ECO:0000256" key="1">
    <source>
        <dbReference type="ARBA" id="ARBA00023015"/>
    </source>
</evidence>
<dbReference type="SUPFAM" id="SSF46894">
    <property type="entry name" value="C-terminal effector domain of the bipartite response regulators"/>
    <property type="match status" value="1"/>
</dbReference>
<evidence type="ECO:0000313" key="5">
    <source>
        <dbReference type="EMBL" id="SEN88813.1"/>
    </source>
</evidence>
<dbReference type="AlphaFoldDB" id="A0A1H8K774"/>
<dbReference type="EMBL" id="FODD01000012">
    <property type="protein sequence ID" value="SEN88813.1"/>
    <property type="molecule type" value="Genomic_DNA"/>
</dbReference>
<evidence type="ECO:0000256" key="3">
    <source>
        <dbReference type="ARBA" id="ARBA00023163"/>
    </source>
</evidence>
<dbReference type="PANTHER" id="PTHR44688">
    <property type="entry name" value="DNA-BINDING TRANSCRIPTIONAL ACTIVATOR DEVR_DOSR"/>
    <property type="match status" value="1"/>
</dbReference>
<proteinExistence type="predicted"/>
<sequence length="217" mass="23215">MRGPGSSRTVRIVVLSEDALTAQGVEAHLTADDRVLVLPSDTEERPDVVLVVTGEVTDGTLASIRRFAGDDPADHPLLMLVAEKPTAKQLVRVVGMGLVAFMPRERTTLADITDMLCEVTRGAASLPQPLLGSLLEEMRTRPGSDTTAAAGEGPASFTSREIAVLRQLAAGFTTAEIAAALHYSERTVKYVIHAMVVRHGLRNRVHAVAYALKQGLL</sequence>
<dbReference type="PROSITE" id="PS50043">
    <property type="entry name" value="HTH_LUXR_2"/>
    <property type="match status" value="1"/>
</dbReference>
<evidence type="ECO:0000259" key="4">
    <source>
        <dbReference type="PROSITE" id="PS50043"/>
    </source>
</evidence>
<dbReference type="InterPro" id="IPR016032">
    <property type="entry name" value="Sig_transdc_resp-reg_C-effctor"/>
</dbReference>
<gene>
    <name evidence="5" type="ORF">SAMN05216267_101234</name>
</gene>
<evidence type="ECO:0000256" key="2">
    <source>
        <dbReference type="ARBA" id="ARBA00023125"/>
    </source>
</evidence>
<dbReference type="RefSeq" id="WP_075016885.1">
    <property type="nucleotide sequence ID" value="NZ_FODD01000012.1"/>
</dbReference>
<dbReference type="PROSITE" id="PS00622">
    <property type="entry name" value="HTH_LUXR_1"/>
    <property type="match status" value="1"/>
</dbReference>
<dbReference type="GO" id="GO:0006355">
    <property type="term" value="P:regulation of DNA-templated transcription"/>
    <property type="evidence" value="ECO:0007669"/>
    <property type="project" value="InterPro"/>
</dbReference>
<organism evidence="5 6">
    <name type="scientific">Actinacidiphila rubida</name>
    <dbReference type="NCBI Taxonomy" id="310780"/>
    <lineage>
        <taxon>Bacteria</taxon>
        <taxon>Bacillati</taxon>
        <taxon>Actinomycetota</taxon>
        <taxon>Actinomycetes</taxon>
        <taxon>Kitasatosporales</taxon>
        <taxon>Streptomycetaceae</taxon>
        <taxon>Actinacidiphila</taxon>
    </lineage>
</organism>
<name>A0A1H8K774_9ACTN</name>
<keyword evidence="2 5" id="KW-0238">DNA-binding</keyword>
<evidence type="ECO:0000313" key="6">
    <source>
        <dbReference type="Proteomes" id="UP000181951"/>
    </source>
</evidence>
<dbReference type="Proteomes" id="UP000181951">
    <property type="component" value="Unassembled WGS sequence"/>
</dbReference>
<dbReference type="OrthoDB" id="4309410at2"/>
<feature type="domain" description="HTH luxR-type" evidence="4">
    <location>
        <begin position="150"/>
        <end position="215"/>
    </location>
</feature>
<accession>A0A1H8K774</accession>
<dbReference type="GO" id="GO:0003677">
    <property type="term" value="F:DNA binding"/>
    <property type="evidence" value="ECO:0007669"/>
    <property type="project" value="UniProtKB-KW"/>
</dbReference>
<dbReference type="Pfam" id="PF00196">
    <property type="entry name" value="GerE"/>
    <property type="match status" value="1"/>
</dbReference>
<dbReference type="PRINTS" id="PR00038">
    <property type="entry name" value="HTHLUXR"/>
</dbReference>